<reference evidence="1" key="1">
    <citation type="submission" date="2024-09" db="EMBL/GenBank/DDBJ databases">
        <title>Black Yeasts Isolated from many extreme environments.</title>
        <authorList>
            <person name="Coleine C."/>
            <person name="Stajich J.E."/>
            <person name="Selbmann L."/>
        </authorList>
    </citation>
    <scope>NUCLEOTIDE SEQUENCE</scope>
    <source>
        <strain evidence="1">CCFEE 5737</strain>
    </source>
</reference>
<dbReference type="Proteomes" id="UP001186974">
    <property type="component" value="Unassembled WGS sequence"/>
</dbReference>
<keyword evidence="2" id="KW-1185">Reference proteome</keyword>
<gene>
    <name evidence="1" type="ORF">LTS18_013838</name>
</gene>
<accession>A0ACC3D9A4</accession>
<name>A0ACC3D9A4_9PEZI</name>
<evidence type="ECO:0000313" key="1">
    <source>
        <dbReference type="EMBL" id="KAK3063649.1"/>
    </source>
</evidence>
<sequence>MASPMLSAASGGVPDPQKQGKYTLHIGQSLLKPGAAGGAYGSVKYNYKPKQITGKRKHALTTSDSERFSLSITDNDAGKTSAYTYSGQRTNLKRSYVLIFDQSKQSCTLEPLPSTYTLNLRSTPAESSTAKLKERYKQIQPPVEREEEVGLGQNLEELGSIDDLSDPDEDNPYDFRHYLNQPAAGREASRSVSPNLSVGGNTHRPTSIQSARDMPLTQSQTRKSVPSTQKVARPVAKATPLTKKAPPLTSSKESAVKAKTPTVRLERKASTRHVDVAGARRRIDALDAQLDRLKPKSATSSRSTKSGKPSSSAAKSKEFIDSGDEDEAEEDEEADQDLTTTSGGLEIDFGDALPQKKHRKLDSPFPMGAGGIQGGPISLRSAANSASPASHLGTPLLSGRDRKRSAGDGQVIEFGDSAAPSPEGYADADADAEGEEDDHEDDVDALEQDLEAQLSELDADIDGDGDGDVEPIDLGSPAHRSRGSTSGVGAGQELEEEDDDDAEADLEAEMMQELAGQAEEEEEQRYQTQRADESSESEEE</sequence>
<organism evidence="1 2">
    <name type="scientific">Coniosporium uncinatum</name>
    <dbReference type="NCBI Taxonomy" id="93489"/>
    <lineage>
        <taxon>Eukaryota</taxon>
        <taxon>Fungi</taxon>
        <taxon>Dikarya</taxon>
        <taxon>Ascomycota</taxon>
        <taxon>Pezizomycotina</taxon>
        <taxon>Dothideomycetes</taxon>
        <taxon>Dothideomycetes incertae sedis</taxon>
        <taxon>Coniosporium</taxon>
    </lineage>
</organism>
<comment type="caution">
    <text evidence="1">The sequence shown here is derived from an EMBL/GenBank/DDBJ whole genome shotgun (WGS) entry which is preliminary data.</text>
</comment>
<proteinExistence type="predicted"/>
<protein>
    <submittedName>
        <fullName evidence="1">Uncharacterized protein</fullName>
    </submittedName>
</protein>
<evidence type="ECO:0000313" key="2">
    <source>
        <dbReference type="Proteomes" id="UP001186974"/>
    </source>
</evidence>
<dbReference type="EMBL" id="JAWDJW010006767">
    <property type="protein sequence ID" value="KAK3063649.1"/>
    <property type="molecule type" value="Genomic_DNA"/>
</dbReference>